<dbReference type="GO" id="GO:0004674">
    <property type="term" value="F:protein serine/threonine kinase activity"/>
    <property type="evidence" value="ECO:0007669"/>
    <property type="project" value="TreeGrafter"/>
</dbReference>
<evidence type="ECO:0000313" key="4">
    <source>
        <dbReference type="Proteomes" id="UP000677803"/>
    </source>
</evidence>
<evidence type="ECO:0000313" key="3">
    <source>
        <dbReference type="EMBL" id="CAG5909582.1"/>
    </source>
</evidence>
<keyword evidence="1" id="KW-0547">Nucleotide-binding</keyword>
<dbReference type="PANTHER" id="PTHR12450">
    <property type="entry name" value="DENTIN MATRIX PROTEIN 4 PROTEIN FAM20"/>
    <property type="match status" value="1"/>
</dbReference>
<feature type="binding site" evidence="1">
    <location>
        <position position="105"/>
    </location>
    <ligand>
        <name>ATP</name>
        <dbReference type="ChEBI" id="CHEBI:30616"/>
    </ligand>
</feature>
<reference evidence="3" key="1">
    <citation type="submission" date="2021-05" db="EMBL/GenBank/DDBJ databases">
        <authorList>
            <person name="Tigano A."/>
        </authorList>
    </citation>
    <scope>NUCLEOTIDE SEQUENCE</scope>
</reference>
<dbReference type="GO" id="GO:0070166">
    <property type="term" value="P:enamel mineralization"/>
    <property type="evidence" value="ECO:0007669"/>
    <property type="project" value="TreeGrafter"/>
</dbReference>
<proteinExistence type="predicted"/>
<dbReference type="OrthoDB" id="8583677at2759"/>
<dbReference type="AlphaFoldDB" id="A0A8S4B192"/>
<keyword evidence="4" id="KW-1185">Reference proteome</keyword>
<keyword evidence="1" id="KW-0067">ATP-binding</keyword>
<evidence type="ECO:0000256" key="1">
    <source>
        <dbReference type="PIRSR" id="PIRSR624869-2"/>
    </source>
</evidence>
<comment type="cofactor">
    <cofactor evidence="2">
        <name>Mn(2+)</name>
        <dbReference type="ChEBI" id="CHEBI:29035"/>
    </cofactor>
</comment>
<dbReference type="GO" id="GO:0005794">
    <property type="term" value="C:Golgi apparatus"/>
    <property type="evidence" value="ECO:0007669"/>
    <property type="project" value="TreeGrafter"/>
</dbReference>
<feature type="binding site" evidence="2">
    <location>
        <position position="105"/>
    </location>
    <ligand>
        <name>Mn(2+)</name>
        <dbReference type="ChEBI" id="CHEBI:29035"/>
    </ligand>
</feature>
<dbReference type="Proteomes" id="UP000677803">
    <property type="component" value="Unassembled WGS sequence"/>
</dbReference>
<comment type="caution">
    <text evidence="3">The sequence shown here is derived from an EMBL/GenBank/DDBJ whole genome shotgun (WGS) entry which is preliminary data.</text>
</comment>
<dbReference type="InterPro" id="IPR024869">
    <property type="entry name" value="FAM20"/>
</dbReference>
<evidence type="ECO:0000256" key="2">
    <source>
        <dbReference type="PIRSR" id="PIRSR624869-3"/>
    </source>
</evidence>
<dbReference type="GO" id="GO:0046872">
    <property type="term" value="F:metal ion binding"/>
    <property type="evidence" value="ECO:0007669"/>
    <property type="project" value="UniProtKB-KW"/>
</dbReference>
<protein>
    <submittedName>
        <fullName evidence="3">(Atlantic silverside) hypothetical protein</fullName>
    </submittedName>
</protein>
<accession>A0A8S4B192</accession>
<name>A0A8S4B192_9TELE</name>
<dbReference type="PANTHER" id="PTHR12450:SF11">
    <property type="entry name" value="EXTRACELLULAR SERINE_THREONINE PROTEIN KINASE FAM20C"/>
    <property type="match status" value="1"/>
</dbReference>
<dbReference type="EMBL" id="CAJRST010010001">
    <property type="protein sequence ID" value="CAG5909582.1"/>
    <property type="molecule type" value="Genomic_DNA"/>
</dbReference>
<keyword evidence="2" id="KW-0479">Metal-binding</keyword>
<gene>
    <name evidence="3" type="ORF">MMEN_LOCUS9788</name>
</gene>
<keyword evidence="2" id="KW-0464">Manganese</keyword>
<organism evidence="3 4">
    <name type="scientific">Menidia menidia</name>
    <name type="common">Atlantic silverside</name>
    <dbReference type="NCBI Taxonomy" id="238744"/>
    <lineage>
        <taxon>Eukaryota</taxon>
        <taxon>Metazoa</taxon>
        <taxon>Chordata</taxon>
        <taxon>Craniata</taxon>
        <taxon>Vertebrata</taxon>
        <taxon>Euteleostomi</taxon>
        <taxon>Actinopterygii</taxon>
        <taxon>Neopterygii</taxon>
        <taxon>Teleostei</taxon>
        <taxon>Neoteleostei</taxon>
        <taxon>Acanthomorphata</taxon>
        <taxon>Ovalentaria</taxon>
        <taxon>Atherinomorphae</taxon>
        <taxon>Atheriniformes</taxon>
        <taxon>Atherinopsidae</taxon>
        <taxon>Menidiinae</taxon>
        <taxon>Menidia</taxon>
    </lineage>
</organism>
<dbReference type="GO" id="GO:0005524">
    <property type="term" value="F:ATP binding"/>
    <property type="evidence" value="ECO:0007669"/>
    <property type="project" value="UniProtKB-KW"/>
</dbReference>
<sequence length="142" mass="16283">MKASSGDFVRDISLSFTINLPWMYRNVGDGAQSRSANCEGRVAPPLSSSVADYPDHPVPSWPVFHQLRGFKPLRASFPSNKSFKARMQTREQETPPDFFYFSDFERHNAEIAAFHLDKSNVKFSFYLTHEYSWKLANIEVQG</sequence>
<feature type="binding site" evidence="1">
    <location>
        <position position="84"/>
    </location>
    <ligand>
        <name>ATP</name>
        <dbReference type="ChEBI" id="CHEBI:30616"/>
    </ligand>
</feature>